<keyword evidence="4 8" id="KW-1133">Transmembrane helix</keyword>
<dbReference type="CDD" id="cd00637">
    <property type="entry name" value="7tm_classA_rhodopsin-like"/>
    <property type="match status" value="1"/>
</dbReference>
<reference evidence="11" key="3">
    <citation type="submission" date="2015-06" db="UniProtKB">
        <authorList>
            <consortium name="EnsemblMetazoa"/>
        </authorList>
    </citation>
    <scope>IDENTIFICATION</scope>
</reference>
<dbReference type="EMBL" id="KB095811">
    <property type="protein sequence ID" value="ESO13216.1"/>
    <property type="molecule type" value="Genomic_DNA"/>
</dbReference>
<dbReference type="EMBL" id="AMQM01000389">
    <property type="status" value="NOT_ANNOTATED_CDS"/>
    <property type="molecule type" value="Genomic_DNA"/>
</dbReference>
<dbReference type="CTD" id="20198470"/>
<dbReference type="GO" id="GO:0032870">
    <property type="term" value="P:cellular response to hormone stimulus"/>
    <property type="evidence" value="ECO:0000318"/>
    <property type="project" value="GO_Central"/>
</dbReference>
<comment type="subcellular location">
    <subcellularLocation>
        <location evidence="1">Cell membrane</location>
        <topology evidence="1">Multi-pass membrane protein</topology>
    </subcellularLocation>
</comment>
<evidence type="ECO:0000256" key="6">
    <source>
        <dbReference type="ARBA" id="ARBA00023170"/>
    </source>
</evidence>
<feature type="transmembrane region" description="Helical" evidence="8">
    <location>
        <begin position="42"/>
        <end position="63"/>
    </location>
</feature>
<feature type="transmembrane region" description="Helical" evidence="8">
    <location>
        <begin position="302"/>
        <end position="326"/>
    </location>
</feature>
<dbReference type="HOGENOM" id="CLU_824590_0_0_1"/>
<accession>T1EPH0</accession>
<protein>
    <recommendedName>
        <fullName evidence="9">G-protein coupled receptors family 1 profile domain-containing protein</fullName>
    </recommendedName>
</protein>
<evidence type="ECO:0000256" key="1">
    <source>
        <dbReference type="ARBA" id="ARBA00004651"/>
    </source>
</evidence>
<evidence type="ECO:0000256" key="5">
    <source>
        <dbReference type="ARBA" id="ARBA00023136"/>
    </source>
</evidence>
<feature type="transmembrane region" description="Helical" evidence="8">
    <location>
        <begin position="268"/>
        <end position="290"/>
    </location>
</feature>
<dbReference type="AlphaFoldDB" id="T1EPH0"/>
<dbReference type="PROSITE" id="PS50262">
    <property type="entry name" value="G_PROTEIN_RECEP_F1_2"/>
    <property type="match status" value="1"/>
</dbReference>
<feature type="transmembrane region" description="Helical" evidence="8">
    <location>
        <begin position="153"/>
        <end position="171"/>
    </location>
</feature>
<feature type="transmembrane region" description="Helical" evidence="8">
    <location>
        <begin position="115"/>
        <end position="133"/>
    </location>
</feature>
<keyword evidence="3 8" id="KW-0812">Transmembrane</keyword>
<dbReference type="Pfam" id="PF00001">
    <property type="entry name" value="7tm_1"/>
    <property type="match status" value="1"/>
</dbReference>
<dbReference type="GO" id="GO:0007186">
    <property type="term" value="P:G protein-coupled receptor signaling pathway"/>
    <property type="evidence" value="ECO:0000318"/>
    <property type="project" value="GO_Central"/>
</dbReference>
<dbReference type="GO" id="GO:0004930">
    <property type="term" value="F:G protein-coupled receptor activity"/>
    <property type="evidence" value="ECO:0000318"/>
    <property type="project" value="GO_Central"/>
</dbReference>
<feature type="transmembrane region" description="Helical" evidence="8">
    <location>
        <begin position="75"/>
        <end position="95"/>
    </location>
</feature>
<feature type="region of interest" description="Disordered" evidence="7">
    <location>
        <begin position="1"/>
        <end position="22"/>
    </location>
</feature>
<dbReference type="PRINTS" id="PR00237">
    <property type="entry name" value="GPCRRHODOPSN"/>
</dbReference>
<organism evidence="11 12">
    <name type="scientific">Helobdella robusta</name>
    <name type="common">Californian leech</name>
    <dbReference type="NCBI Taxonomy" id="6412"/>
    <lineage>
        <taxon>Eukaryota</taxon>
        <taxon>Metazoa</taxon>
        <taxon>Spiralia</taxon>
        <taxon>Lophotrochozoa</taxon>
        <taxon>Annelida</taxon>
        <taxon>Clitellata</taxon>
        <taxon>Hirudinea</taxon>
        <taxon>Rhynchobdellida</taxon>
        <taxon>Glossiphoniidae</taxon>
        <taxon>Helobdella</taxon>
    </lineage>
</organism>
<dbReference type="KEGG" id="hro:HELRODRAFT_159850"/>
<feature type="transmembrane region" description="Helical" evidence="8">
    <location>
        <begin position="200"/>
        <end position="226"/>
    </location>
</feature>
<evidence type="ECO:0000256" key="4">
    <source>
        <dbReference type="ARBA" id="ARBA00022989"/>
    </source>
</evidence>
<dbReference type="GO" id="GO:0005886">
    <property type="term" value="C:plasma membrane"/>
    <property type="evidence" value="ECO:0000318"/>
    <property type="project" value="GO_Central"/>
</dbReference>
<keyword evidence="5 8" id="KW-0472">Membrane</keyword>
<gene>
    <name evidence="11" type="primary">20198470</name>
    <name evidence="10" type="ORF">HELRODRAFT_159850</name>
</gene>
<dbReference type="InParanoid" id="T1EPH0"/>
<dbReference type="Proteomes" id="UP000015101">
    <property type="component" value="Unassembled WGS sequence"/>
</dbReference>
<dbReference type="EnsemblMetazoa" id="HelroT159850">
    <property type="protein sequence ID" value="HelroP159850"/>
    <property type="gene ID" value="HelroG159850"/>
</dbReference>
<evidence type="ECO:0000259" key="9">
    <source>
        <dbReference type="PROSITE" id="PS50262"/>
    </source>
</evidence>
<dbReference type="Gene3D" id="1.20.1070.10">
    <property type="entry name" value="Rhodopsin 7-helix transmembrane proteins"/>
    <property type="match status" value="1"/>
</dbReference>
<dbReference type="SUPFAM" id="SSF81321">
    <property type="entry name" value="Family A G protein-coupled receptor-like"/>
    <property type="match status" value="1"/>
</dbReference>
<evidence type="ECO:0000313" key="12">
    <source>
        <dbReference type="Proteomes" id="UP000015101"/>
    </source>
</evidence>
<evidence type="ECO:0000256" key="2">
    <source>
        <dbReference type="ARBA" id="ARBA00022475"/>
    </source>
</evidence>
<sequence length="351" mass="39741">MDENISLIQSEEDPSSHISPCNPSSPVSGNSCFSAVIVDTFFIAYLTLFVISIVGNSFLLFVITLSEKTMMNILIASKTIAGMMLSVFAMFFYYVSIANSSSWVGGWFFCKTAKWFHSSVTMAISFSIVAMGYRKFKVVTKEMSGRWMREKMAWVGLIWGMAIFIAFPHIFTTALGIQQDILTCETCCCLLSQDNMLIKIYISAITFFEYFIPAILIVTTHALIWYKIRQKTNGKVVAVSGTGDVVVVVAGGDTDEDDVSERKEAKMLTTVATIFISFFLPWYFIITILLHNIDLELSGRAYFLFLDIAHMLGLACVALCPVVYFMKGSKFREVVWRMWLQLKMWRWSFVS</sequence>
<dbReference type="RefSeq" id="XP_009009936.1">
    <property type="nucleotide sequence ID" value="XM_009011688.1"/>
</dbReference>
<dbReference type="FunFam" id="1.20.1070.10:FF:000667">
    <property type="entry name" value="Uncharacterized protein"/>
    <property type="match status" value="1"/>
</dbReference>
<reference evidence="10 12" key="2">
    <citation type="journal article" date="2013" name="Nature">
        <title>Insights into bilaterian evolution from three spiralian genomes.</title>
        <authorList>
            <person name="Simakov O."/>
            <person name="Marletaz F."/>
            <person name="Cho S.J."/>
            <person name="Edsinger-Gonzales E."/>
            <person name="Havlak P."/>
            <person name="Hellsten U."/>
            <person name="Kuo D.H."/>
            <person name="Larsson T."/>
            <person name="Lv J."/>
            <person name="Arendt D."/>
            <person name="Savage R."/>
            <person name="Osoegawa K."/>
            <person name="de Jong P."/>
            <person name="Grimwood J."/>
            <person name="Chapman J.A."/>
            <person name="Shapiro H."/>
            <person name="Aerts A."/>
            <person name="Otillar R.P."/>
            <person name="Terry A.Y."/>
            <person name="Boore J.L."/>
            <person name="Grigoriev I.V."/>
            <person name="Lindberg D.R."/>
            <person name="Seaver E.C."/>
            <person name="Weisblat D.A."/>
            <person name="Putnam N.H."/>
            <person name="Rokhsar D.S."/>
        </authorList>
    </citation>
    <scope>NUCLEOTIDE SEQUENCE</scope>
</reference>
<proteinExistence type="predicted"/>
<reference evidence="12" key="1">
    <citation type="submission" date="2012-12" db="EMBL/GenBank/DDBJ databases">
        <authorList>
            <person name="Hellsten U."/>
            <person name="Grimwood J."/>
            <person name="Chapman J.A."/>
            <person name="Shapiro H."/>
            <person name="Aerts A."/>
            <person name="Otillar R.P."/>
            <person name="Terry A.Y."/>
            <person name="Boore J.L."/>
            <person name="Simakov O."/>
            <person name="Marletaz F."/>
            <person name="Cho S.-J."/>
            <person name="Edsinger-Gonzales E."/>
            <person name="Havlak P."/>
            <person name="Kuo D.-H."/>
            <person name="Larsson T."/>
            <person name="Lv J."/>
            <person name="Arendt D."/>
            <person name="Savage R."/>
            <person name="Osoegawa K."/>
            <person name="de Jong P."/>
            <person name="Lindberg D.R."/>
            <person name="Seaver E.C."/>
            <person name="Weisblat D.A."/>
            <person name="Putnam N.H."/>
            <person name="Grigoriev I.V."/>
            <person name="Rokhsar D.S."/>
        </authorList>
    </citation>
    <scope>NUCLEOTIDE SEQUENCE</scope>
</reference>
<dbReference type="PANTHER" id="PTHR24241">
    <property type="entry name" value="NEUROPEPTIDE RECEPTOR-RELATED G-PROTEIN COUPLED RECEPTOR"/>
    <property type="match status" value="1"/>
</dbReference>
<evidence type="ECO:0000313" key="10">
    <source>
        <dbReference type="EMBL" id="ESO13216.1"/>
    </source>
</evidence>
<evidence type="ECO:0000256" key="8">
    <source>
        <dbReference type="SAM" id="Phobius"/>
    </source>
</evidence>
<dbReference type="InterPro" id="IPR017452">
    <property type="entry name" value="GPCR_Rhodpsn_7TM"/>
</dbReference>
<dbReference type="GeneID" id="20198470"/>
<name>T1EPH0_HELRO</name>
<evidence type="ECO:0000256" key="3">
    <source>
        <dbReference type="ARBA" id="ARBA00022692"/>
    </source>
</evidence>
<keyword evidence="2" id="KW-1003">Cell membrane</keyword>
<evidence type="ECO:0000256" key="7">
    <source>
        <dbReference type="SAM" id="MobiDB-lite"/>
    </source>
</evidence>
<keyword evidence="6" id="KW-0675">Receptor</keyword>
<evidence type="ECO:0000313" key="11">
    <source>
        <dbReference type="EnsemblMetazoa" id="HelroP159850"/>
    </source>
</evidence>
<feature type="domain" description="G-protein coupled receptors family 1 profile" evidence="9">
    <location>
        <begin position="46"/>
        <end position="324"/>
    </location>
</feature>
<dbReference type="PANTHER" id="PTHR24241:SF76">
    <property type="entry name" value="NEUROPEPTIDE SIFAMIDE RECEPTOR"/>
    <property type="match status" value="1"/>
</dbReference>
<keyword evidence="12" id="KW-1185">Reference proteome</keyword>
<dbReference type="eggNOG" id="KOG4219">
    <property type="taxonomic scope" value="Eukaryota"/>
</dbReference>
<dbReference type="InterPro" id="IPR000276">
    <property type="entry name" value="GPCR_Rhodpsn"/>
</dbReference>